<dbReference type="InterPro" id="IPR023210">
    <property type="entry name" value="NADP_OxRdtase_dom"/>
</dbReference>
<dbReference type="GO" id="GO:0005829">
    <property type="term" value="C:cytosol"/>
    <property type="evidence" value="ECO:0007669"/>
    <property type="project" value="TreeGrafter"/>
</dbReference>
<dbReference type="InterPro" id="IPR036812">
    <property type="entry name" value="NAD(P)_OxRdtase_dom_sf"/>
</dbReference>
<dbReference type="Proteomes" id="UP001060336">
    <property type="component" value="Chromosome"/>
</dbReference>
<dbReference type="Gene3D" id="3.20.20.100">
    <property type="entry name" value="NADP-dependent oxidoreductase domain"/>
    <property type="match status" value="1"/>
</dbReference>
<dbReference type="EMBL" id="CP102480">
    <property type="protein sequence ID" value="UUX50383.1"/>
    <property type="molecule type" value="Genomic_DNA"/>
</dbReference>
<evidence type="ECO:0000259" key="2">
    <source>
        <dbReference type="Pfam" id="PF00248"/>
    </source>
</evidence>
<organism evidence="3 4">
    <name type="scientific">Nisaea acidiphila</name>
    <dbReference type="NCBI Taxonomy" id="1862145"/>
    <lineage>
        <taxon>Bacteria</taxon>
        <taxon>Pseudomonadati</taxon>
        <taxon>Pseudomonadota</taxon>
        <taxon>Alphaproteobacteria</taxon>
        <taxon>Rhodospirillales</taxon>
        <taxon>Thalassobaculaceae</taxon>
        <taxon>Nisaea</taxon>
    </lineage>
</organism>
<gene>
    <name evidence="3" type="ORF">NUH88_01535</name>
</gene>
<dbReference type="Pfam" id="PF00248">
    <property type="entry name" value="Aldo_ket_red"/>
    <property type="match status" value="1"/>
</dbReference>
<proteinExistence type="predicted"/>
<protein>
    <submittedName>
        <fullName evidence="3">Aldo/keto reductase</fullName>
    </submittedName>
</protein>
<keyword evidence="4" id="KW-1185">Reference proteome</keyword>
<evidence type="ECO:0000313" key="4">
    <source>
        <dbReference type="Proteomes" id="UP001060336"/>
    </source>
</evidence>
<name>A0A9J7ASX2_9PROT</name>
<keyword evidence="1" id="KW-0560">Oxidoreductase</keyword>
<dbReference type="InterPro" id="IPR050523">
    <property type="entry name" value="AKR_Detox_Biosynth"/>
</dbReference>
<evidence type="ECO:0000313" key="3">
    <source>
        <dbReference type="EMBL" id="UUX50383.1"/>
    </source>
</evidence>
<evidence type="ECO:0000256" key="1">
    <source>
        <dbReference type="ARBA" id="ARBA00023002"/>
    </source>
</evidence>
<dbReference type="RefSeq" id="WP_257769546.1">
    <property type="nucleotide sequence ID" value="NZ_CP102480.1"/>
</dbReference>
<dbReference type="GO" id="GO:0016491">
    <property type="term" value="F:oxidoreductase activity"/>
    <property type="evidence" value="ECO:0007669"/>
    <property type="project" value="UniProtKB-KW"/>
</dbReference>
<feature type="domain" description="NADP-dependent oxidoreductase" evidence="2">
    <location>
        <begin position="11"/>
        <end position="317"/>
    </location>
</feature>
<dbReference type="AlphaFoldDB" id="A0A9J7ASX2"/>
<dbReference type="KEGG" id="naci:NUH88_01535"/>
<dbReference type="SUPFAM" id="SSF51430">
    <property type="entry name" value="NAD(P)-linked oxidoreductase"/>
    <property type="match status" value="1"/>
</dbReference>
<accession>A0A9J7ASX2</accession>
<dbReference type="PANTHER" id="PTHR43364">
    <property type="entry name" value="NADH-SPECIFIC METHYLGLYOXAL REDUCTASE-RELATED"/>
    <property type="match status" value="1"/>
</dbReference>
<dbReference type="PANTHER" id="PTHR43364:SF4">
    <property type="entry name" value="NAD(P)-LINKED OXIDOREDUCTASE SUPERFAMILY PROTEIN"/>
    <property type="match status" value="1"/>
</dbReference>
<sequence length="328" mass="35634">MRFLDTDIPQLGLGTWPLGGPFYAGEQSLGYANADPGEAIKAIDAAWDGGIRLFDTANAYGAGHAEYLLGRALENRPDAIIATKVGMSFDERTKQIGGDVTDPAQIVASIEDCLRRLRRDRIDMLFLHHNDLPVERAEPIFEIFAKARAAGKVRAFGWSTDFPARVEAMAGRDGFAAVQHVMNVFFDAPSMQATLEKNGLVGFIRSPLAMGVLTGKYLADSSVPADDIRSMNSETRDYFRDGKPGAGYLADLDAVRELLTSGGRTLAQGSLCWLMTKSSGNLPIPGGRTAAQVEENIGALDHGRFSQDVMEEIEAVLKREPEGEPRSR</sequence>
<reference evidence="3" key="1">
    <citation type="submission" date="2022-08" db="EMBL/GenBank/DDBJ databases">
        <title>Nisaea acidiphila sp. nov., isolated from a marine algal debris and emended description of the genus Nisaea Urios et al. 2008.</title>
        <authorList>
            <person name="Kwon K."/>
        </authorList>
    </citation>
    <scope>NUCLEOTIDE SEQUENCE</scope>
    <source>
        <strain evidence="3">MEBiC11861</strain>
    </source>
</reference>